<proteinExistence type="predicted"/>
<dbReference type="PROSITE" id="PS51257">
    <property type="entry name" value="PROKAR_LIPOPROTEIN"/>
    <property type="match status" value="1"/>
</dbReference>
<dbReference type="Proteomes" id="UP000270185">
    <property type="component" value="Chromosome"/>
</dbReference>
<name>A0A3G8XYU0_9FLAO</name>
<dbReference type="AlphaFoldDB" id="A0A3G8XYU0"/>
<feature type="chain" id="PRO_5018334705" description="Bacteriophage spanin2 family protein" evidence="2">
    <location>
        <begin position="25"/>
        <end position="105"/>
    </location>
</feature>
<keyword evidence="1" id="KW-0812">Transmembrane</keyword>
<dbReference type="OrthoDB" id="1262958at2"/>
<evidence type="ECO:0000313" key="3">
    <source>
        <dbReference type="EMBL" id="AZI33436.1"/>
    </source>
</evidence>
<keyword evidence="1" id="KW-0472">Membrane</keyword>
<accession>A0A3G8XYU0</accession>
<evidence type="ECO:0000256" key="1">
    <source>
        <dbReference type="SAM" id="Phobius"/>
    </source>
</evidence>
<dbReference type="KEGG" id="ccas:EIB73_09685"/>
<organism evidence="3 4">
    <name type="scientific">Kaistella carnis</name>
    <dbReference type="NCBI Taxonomy" id="1241979"/>
    <lineage>
        <taxon>Bacteria</taxon>
        <taxon>Pseudomonadati</taxon>
        <taxon>Bacteroidota</taxon>
        <taxon>Flavobacteriia</taxon>
        <taxon>Flavobacteriales</taxon>
        <taxon>Weeksellaceae</taxon>
        <taxon>Chryseobacterium group</taxon>
        <taxon>Kaistella</taxon>
    </lineage>
</organism>
<evidence type="ECO:0000313" key="4">
    <source>
        <dbReference type="Proteomes" id="UP000270185"/>
    </source>
</evidence>
<keyword evidence="2" id="KW-0732">Signal</keyword>
<reference evidence="4" key="1">
    <citation type="submission" date="2018-11" db="EMBL/GenBank/DDBJ databases">
        <title>Proposal to divide the Flavobacteriaceae and reorganize its genera based on Amino Acid Identity values calculated from whole genome sequences.</title>
        <authorList>
            <person name="Nicholson A.C."/>
            <person name="Gulvik C.A."/>
            <person name="Whitney A.M."/>
            <person name="Humrighouse B.W."/>
            <person name="Bell M."/>
            <person name="Holmes B."/>
            <person name="Steigerwalt A.G."/>
            <person name="Villarma A."/>
            <person name="Sheth M."/>
            <person name="Batra D."/>
            <person name="Pryor J."/>
            <person name="Bernardet J.-F."/>
            <person name="Hugo C."/>
            <person name="Kampfer P."/>
            <person name="Newman J.D."/>
            <person name="McQuiston J.R."/>
        </authorList>
    </citation>
    <scope>NUCLEOTIDE SEQUENCE [LARGE SCALE GENOMIC DNA]</scope>
    <source>
        <strain evidence="4">G0081</strain>
    </source>
</reference>
<dbReference type="RefSeq" id="WP_125024901.1">
    <property type="nucleotide sequence ID" value="NZ_CP034159.1"/>
</dbReference>
<feature type="signal peptide" evidence="2">
    <location>
        <begin position="1"/>
        <end position="24"/>
    </location>
</feature>
<protein>
    <recommendedName>
        <fullName evidence="5">Bacteriophage spanin2 family protein</fullName>
    </recommendedName>
</protein>
<evidence type="ECO:0008006" key="5">
    <source>
        <dbReference type="Google" id="ProtNLM"/>
    </source>
</evidence>
<keyword evidence="1" id="KW-1133">Transmembrane helix</keyword>
<feature type="transmembrane region" description="Helical" evidence="1">
    <location>
        <begin position="86"/>
        <end position="103"/>
    </location>
</feature>
<evidence type="ECO:0000256" key="2">
    <source>
        <dbReference type="SAM" id="SignalP"/>
    </source>
</evidence>
<sequence length="105" mass="11820">MKRLFPIFLILLFLTSCQTRVVSAQKPIQPNSLELYQKYTIQTNDAQLIKMEVLRQDNEKVYGKLKTGEEVIVEKSNIREAKKVDVLSSVAIGLAALAAVIFVPI</sequence>
<gene>
    <name evidence="3" type="ORF">EIB73_09685</name>
</gene>
<dbReference type="EMBL" id="CP034159">
    <property type="protein sequence ID" value="AZI33436.1"/>
    <property type="molecule type" value="Genomic_DNA"/>
</dbReference>
<dbReference type="NCBIfam" id="NF037951">
    <property type="entry name" value="spanin2_2"/>
    <property type="match status" value="1"/>
</dbReference>
<keyword evidence="4" id="KW-1185">Reference proteome</keyword>